<evidence type="ECO:0000256" key="11">
    <source>
        <dbReference type="HAMAP-Rule" id="MF_01025"/>
    </source>
</evidence>
<dbReference type="GO" id="GO:0009098">
    <property type="term" value="P:L-leucine biosynthetic process"/>
    <property type="evidence" value="ECO:0007669"/>
    <property type="project" value="UniProtKB-UniRule"/>
</dbReference>
<dbReference type="SMART" id="SM00917">
    <property type="entry name" value="LeuA_dimer"/>
    <property type="match status" value="1"/>
</dbReference>
<evidence type="ECO:0000256" key="3">
    <source>
        <dbReference type="ARBA" id="ARBA00012973"/>
    </source>
</evidence>
<evidence type="ECO:0000313" key="14">
    <source>
        <dbReference type="Proteomes" id="UP001157946"/>
    </source>
</evidence>
<dbReference type="PANTHER" id="PTHR10277:SF9">
    <property type="entry name" value="2-ISOPROPYLMALATE SYNTHASE 1, CHLOROPLASTIC-RELATED"/>
    <property type="match status" value="1"/>
</dbReference>
<dbReference type="CDD" id="cd07940">
    <property type="entry name" value="DRE_TIM_IPMS"/>
    <property type="match status" value="1"/>
</dbReference>
<dbReference type="RefSeq" id="WP_102992083.1">
    <property type="nucleotide sequence ID" value="NZ_FXTU01000006.1"/>
</dbReference>
<dbReference type="Pfam" id="PF00682">
    <property type="entry name" value="HMGL-like"/>
    <property type="match status" value="1"/>
</dbReference>
<keyword evidence="11" id="KW-0963">Cytoplasm</keyword>
<evidence type="ECO:0000259" key="12">
    <source>
        <dbReference type="PROSITE" id="PS50991"/>
    </source>
</evidence>
<dbReference type="SUPFAM" id="SSF51569">
    <property type="entry name" value="Aldolase"/>
    <property type="match status" value="1"/>
</dbReference>
<dbReference type="InterPro" id="IPR054691">
    <property type="entry name" value="LeuA/HCS_post-cat"/>
</dbReference>
<dbReference type="NCBIfam" id="NF002085">
    <property type="entry name" value="PRK00915.1-2"/>
    <property type="match status" value="1"/>
</dbReference>
<feature type="binding site" evidence="11">
    <location>
        <position position="13"/>
    </location>
    <ligand>
        <name>Mn(2+)</name>
        <dbReference type="ChEBI" id="CHEBI:29035"/>
    </ligand>
</feature>
<evidence type="ECO:0000256" key="2">
    <source>
        <dbReference type="ARBA" id="ARBA00009396"/>
    </source>
</evidence>
<gene>
    <name evidence="11" type="primary">leuA</name>
    <name evidence="13" type="ORF">SAMN06265361_10655</name>
</gene>
<keyword evidence="10 11" id="KW-0100">Branched-chain amino acid biosynthesis</keyword>
<dbReference type="GO" id="GO:0030145">
    <property type="term" value="F:manganese ion binding"/>
    <property type="evidence" value="ECO:0007669"/>
    <property type="project" value="UniProtKB-UniRule"/>
</dbReference>
<dbReference type="FunFam" id="3.20.20.70:FF:000010">
    <property type="entry name" value="2-isopropylmalate synthase"/>
    <property type="match status" value="1"/>
</dbReference>
<evidence type="ECO:0000256" key="8">
    <source>
        <dbReference type="ARBA" id="ARBA00022723"/>
    </source>
</evidence>
<evidence type="ECO:0000256" key="5">
    <source>
        <dbReference type="ARBA" id="ARBA00022430"/>
    </source>
</evidence>
<dbReference type="GO" id="GO:0003852">
    <property type="term" value="F:2-isopropylmalate synthase activity"/>
    <property type="evidence" value="ECO:0007669"/>
    <property type="project" value="UniProtKB-UniRule"/>
</dbReference>
<comment type="function">
    <text evidence="11">Catalyzes the condensation of the acetyl group of acetyl-CoA with 3-methyl-2-oxobutanoate (2-ketoisovalerate) to form 3-carboxy-3-hydroxy-4-methylpentanoate (2-isopropylmalate).</text>
</comment>
<evidence type="ECO:0000256" key="1">
    <source>
        <dbReference type="ARBA" id="ARBA00004689"/>
    </source>
</evidence>
<dbReference type="PROSITE" id="PS00815">
    <property type="entry name" value="AIPM_HOMOCIT_SYNTH_1"/>
    <property type="match status" value="1"/>
</dbReference>
<dbReference type="InterPro" id="IPR013785">
    <property type="entry name" value="Aldolase_TIM"/>
</dbReference>
<dbReference type="FunFam" id="3.30.160.270:FF:000003">
    <property type="entry name" value="2-isopropylmalate synthase"/>
    <property type="match status" value="1"/>
</dbReference>
<comment type="pathway">
    <text evidence="1 11">Amino-acid biosynthesis; L-leucine biosynthesis; L-leucine from 3-methyl-2-oxobutanoate: step 1/4.</text>
</comment>
<evidence type="ECO:0000256" key="9">
    <source>
        <dbReference type="ARBA" id="ARBA00023211"/>
    </source>
</evidence>
<feature type="binding site" evidence="11">
    <location>
        <position position="203"/>
    </location>
    <ligand>
        <name>Mn(2+)</name>
        <dbReference type="ChEBI" id="CHEBI:29035"/>
    </ligand>
</feature>
<sequence>MGKIEIFDTTLRDGEQSAGVNLHADEKLEIACQLERLGVDVMEAGFPASSRGDFLSVQRIARTIRKCSVAALARSTKNDIDAAWEAIKEGGNPRIHVFIATSPIHMEHKLRMTPEQVVQKAVESVRYAANFTSNVEWSAEDATRSDWDFLVEIVTKVIDAGATVVNLPDTVGYATPQEYAGMFRYLRERVPNIHRAKLSAHCHDDLGLAVANSLASIEGGAEQIECTINGIGERAGNASLEEIAIALAIRKQVYQAETGLELNQIVRTSRLVSKYTGLAVPPNKAVVGANAFAHESGIHQDGVLKNKLTYEIIRPEMIGLSSNAIVLGKHSGRHAFRNKCEELGIQLDDERFHLLFKHFKELTEKRKEVTDEDIMALAADLTGKEKGADAYELVFLQVHYGAQGVSTATIGIKTPEGEFVQEAATGNGSVEAIYQTIQRLLPEPIELMDYRIQSTTSGIDSLAEVYVKVKHQGHVGTGRGIDNDVLGASAKALLDAINRIMVKVRAGAVLATNHH</sequence>
<dbReference type="Gene3D" id="3.20.20.70">
    <property type="entry name" value="Aldolase class I"/>
    <property type="match status" value="1"/>
</dbReference>
<feature type="domain" description="Pyruvate carboxyltransferase" evidence="12">
    <location>
        <begin position="4"/>
        <end position="266"/>
    </location>
</feature>
<dbReference type="InterPro" id="IPR013709">
    <property type="entry name" value="2-isopropylmalate_synth_dimer"/>
</dbReference>
<organism evidence="13 14">
    <name type="scientific">Laceyella tengchongensis</name>
    <dbReference type="NCBI Taxonomy" id="574699"/>
    <lineage>
        <taxon>Bacteria</taxon>
        <taxon>Bacillati</taxon>
        <taxon>Bacillota</taxon>
        <taxon>Bacilli</taxon>
        <taxon>Bacillales</taxon>
        <taxon>Thermoactinomycetaceae</taxon>
        <taxon>Laceyella</taxon>
    </lineage>
</organism>
<dbReference type="Pfam" id="PF08502">
    <property type="entry name" value="LeuA_dimer"/>
    <property type="match status" value="1"/>
</dbReference>
<evidence type="ECO:0000256" key="7">
    <source>
        <dbReference type="ARBA" id="ARBA00022679"/>
    </source>
</evidence>
<dbReference type="FunFam" id="1.10.238.260:FF:000001">
    <property type="entry name" value="2-isopropylmalate synthase"/>
    <property type="match status" value="1"/>
</dbReference>
<dbReference type="Gene3D" id="3.30.160.270">
    <property type="match status" value="1"/>
</dbReference>
<keyword evidence="14" id="KW-1185">Reference proteome</keyword>
<keyword evidence="7 11" id="KW-0808">Transferase</keyword>
<dbReference type="EC" id="2.3.3.13" evidence="3 11"/>
<dbReference type="InterPro" id="IPR036230">
    <property type="entry name" value="LeuA_allosteric_dom_sf"/>
</dbReference>
<dbReference type="NCBIfam" id="NF002086">
    <property type="entry name" value="PRK00915.1-3"/>
    <property type="match status" value="1"/>
</dbReference>
<dbReference type="InterPro" id="IPR050073">
    <property type="entry name" value="2-IPM_HCS-like"/>
</dbReference>
<dbReference type="PROSITE" id="PS00816">
    <property type="entry name" value="AIPM_HOMOCIT_SYNTH_2"/>
    <property type="match status" value="1"/>
</dbReference>
<dbReference type="InterPro" id="IPR002034">
    <property type="entry name" value="AIPM/Hcit_synth_CS"/>
</dbReference>
<accession>A0AA45WRJ3</accession>
<dbReference type="PANTHER" id="PTHR10277">
    <property type="entry name" value="HOMOCITRATE SYNTHASE-RELATED"/>
    <property type="match status" value="1"/>
</dbReference>
<proteinExistence type="inferred from homology"/>
<dbReference type="GO" id="GO:0003985">
    <property type="term" value="F:acetyl-CoA C-acetyltransferase activity"/>
    <property type="evidence" value="ECO:0007669"/>
    <property type="project" value="UniProtKB-UniRule"/>
</dbReference>
<dbReference type="NCBIfam" id="NF002088">
    <property type="entry name" value="PRK00915.1-5"/>
    <property type="match status" value="1"/>
</dbReference>
<feature type="binding site" evidence="11">
    <location>
        <position position="201"/>
    </location>
    <ligand>
        <name>Mn(2+)</name>
        <dbReference type="ChEBI" id="CHEBI:29035"/>
    </ligand>
</feature>
<feature type="region of interest" description="Regulatory domain" evidence="11">
    <location>
        <begin position="392"/>
        <end position="515"/>
    </location>
</feature>
<dbReference type="InterPro" id="IPR000891">
    <property type="entry name" value="PYR_CT"/>
</dbReference>
<dbReference type="NCBIfam" id="TIGR00973">
    <property type="entry name" value="leuA_bact"/>
    <property type="match status" value="1"/>
</dbReference>
<keyword evidence="9 11" id="KW-0464">Manganese</keyword>
<dbReference type="Gene3D" id="1.10.238.260">
    <property type="match status" value="1"/>
</dbReference>
<dbReference type="Pfam" id="PF22617">
    <property type="entry name" value="HCS_D2"/>
    <property type="match status" value="1"/>
</dbReference>
<comment type="subunit">
    <text evidence="11">Homodimer.</text>
</comment>
<name>A0AA45WRJ3_9BACL</name>
<evidence type="ECO:0000256" key="4">
    <source>
        <dbReference type="ARBA" id="ARBA00018198"/>
    </source>
</evidence>
<keyword evidence="6 11" id="KW-0028">Amino-acid biosynthesis</keyword>
<dbReference type="AlphaFoldDB" id="A0AA45WRJ3"/>
<dbReference type="GO" id="GO:0005737">
    <property type="term" value="C:cytoplasm"/>
    <property type="evidence" value="ECO:0007669"/>
    <property type="project" value="UniProtKB-UniRule"/>
</dbReference>
<comment type="caution">
    <text evidence="13">The sequence shown here is derived from an EMBL/GenBank/DDBJ whole genome shotgun (WGS) entry which is preliminary data.</text>
</comment>
<dbReference type="HAMAP" id="MF_01025">
    <property type="entry name" value="LeuA_type1"/>
    <property type="match status" value="1"/>
</dbReference>
<keyword evidence="8 11" id="KW-0479">Metal-binding</keyword>
<evidence type="ECO:0000313" key="13">
    <source>
        <dbReference type="EMBL" id="SMP28165.1"/>
    </source>
</evidence>
<dbReference type="PROSITE" id="PS50991">
    <property type="entry name" value="PYR_CT"/>
    <property type="match status" value="1"/>
</dbReference>
<comment type="catalytic activity">
    <reaction evidence="11">
        <text>3-methyl-2-oxobutanoate + acetyl-CoA + H2O = (2S)-2-isopropylmalate + CoA + H(+)</text>
        <dbReference type="Rhea" id="RHEA:21524"/>
        <dbReference type="ChEBI" id="CHEBI:1178"/>
        <dbReference type="ChEBI" id="CHEBI:11851"/>
        <dbReference type="ChEBI" id="CHEBI:15377"/>
        <dbReference type="ChEBI" id="CHEBI:15378"/>
        <dbReference type="ChEBI" id="CHEBI:57287"/>
        <dbReference type="ChEBI" id="CHEBI:57288"/>
        <dbReference type="EC" id="2.3.3.13"/>
    </reaction>
</comment>
<reference evidence="13" key="1">
    <citation type="submission" date="2017-05" db="EMBL/GenBank/DDBJ databases">
        <authorList>
            <person name="Varghese N."/>
            <person name="Submissions S."/>
        </authorList>
    </citation>
    <scope>NUCLEOTIDE SEQUENCE</scope>
    <source>
        <strain evidence="13">DSM 45262</strain>
    </source>
</reference>
<dbReference type="EMBL" id="FXTU01000006">
    <property type="protein sequence ID" value="SMP28165.1"/>
    <property type="molecule type" value="Genomic_DNA"/>
</dbReference>
<keyword evidence="5 11" id="KW-0432">Leucine biosynthesis</keyword>
<dbReference type="SUPFAM" id="SSF110921">
    <property type="entry name" value="2-isopropylmalate synthase LeuA, allosteric (dimerisation) domain"/>
    <property type="match status" value="1"/>
</dbReference>
<comment type="similarity">
    <text evidence="2 11">Belongs to the alpha-IPM synthase/homocitrate synthase family. LeuA type 1 subfamily.</text>
</comment>
<feature type="binding site" evidence="11">
    <location>
        <position position="237"/>
    </location>
    <ligand>
        <name>Mn(2+)</name>
        <dbReference type="ChEBI" id="CHEBI:29035"/>
    </ligand>
</feature>
<protein>
    <recommendedName>
        <fullName evidence="4 11">2-isopropylmalate synthase</fullName>
        <ecNumber evidence="3 11">2.3.3.13</ecNumber>
    </recommendedName>
    <alternativeName>
        <fullName evidence="11">Alpha-IPM synthase</fullName>
    </alternativeName>
    <alternativeName>
        <fullName evidence="11">Alpha-isopropylmalate synthase</fullName>
    </alternativeName>
</protein>
<dbReference type="InterPro" id="IPR005671">
    <property type="entry name" value="LeuA_bact_synth"/>
</dbReference>
<dbReference type="Proteomes" id="UP001157946">
    <property type="component" value="Unassembled WGS sequence"/>
</dbReference>
<evidence type="ECO:0000256" key="10">
    <source>
        <dbReference type="ARBA" id="ARBA00023304"/>
    </source>
</evidence>
<evidence type="ECO:0000256" key="6">
    <source>
        <dbReference type="ARBA" id="ARBA00022605"/>
    </source>
</evidence>
<comment type="cofactor">
    <cofactor evidence="11">
        <name>Mn(2+)</name>
        <dbReference type="ChEBI" id="CHEBI:29035"/>
    </cofactor>
</comment>